<keyword evidence="3" id="KW-0808">Transferase</keyword>
<name>A0AAN8ZJC6_9MAGN</name>
<feature type="transmembrane region" description="Helical" evidence="6">
    <location>
        <begin position="50"/>
        <end position="74"/>
    </location>
</feature>
<evidence type="ECO:0000256" key="5">
    <source>
        <dbReference type="ARBA" id="ARBA00023034"/>
    </source>
</evidence>
<dbReference type="PANTHER" id="PTHR11062:SF214">
    <property type="entry name" value="XYLOGLUCAN GALACTOSYLTRANSFERASE XLT2"/>
    <property type="match status" value="1"/>
</dbReference>
<evidence type="ECO:0000259" key="7">
    <source>
        <dbReference type="Pfam" id="PF03016"/>
    </source>
</evidence>
<comment type="caution">
    <text evidence="8">The sequence shown here is derived from an EMBL/GenBank/DDBJ whole genome shotgun (WGS) entry which is preliminary data.</text>
</comment>
<dbReference type="InterPro" id="IPR040911">
    <property type="entry name" value="Exostosin_GT47"/>
</dbReference>
<keyword evidence="6" id="KW-0472">Membrane</keyword>
<dbReference type="Proteomes" id="UP001370490">
    <property type="component" value="Unassembled WGS sequence"/>
</dbReference>
<reference evidence="8 9" key="1">
    <citation type="submission" date="2023-12" db="EMBL/GenBank/DDBJ databases">
        <title>A high-quality genome assembly for Dillenia turbinata (Dilleniales).</title>
        <authorList>
            <person name="Chanderbali A."/>
        </authorList>
    </citation>
    <scope>NUCLEOTIDE SEQUENCE [LARGE SCALE GENOMIC DNA]</scope>
    <source>
        <strain evidence="8">LSX21</strain>
        <tissue evidence="8">Leaf</tissue>
    </source>
</reference>
<dbReference type="GO" id="GO:0008378">
    <property type="term" value="F:galactosyltransferase activity"/>
    <property type="evidence" value="ECO:0007669"/>
    <property type="project" value="TreeGrafter"/>
</dbReference>
<dbReference type="InterPro" id="IPR004263">
    <property type="entry name" value="Exostosin"/>
</dbReference>
<proteinExistence type="inferred from homology"/>
<dbReference type="AlphaFoldDB" id="A0AAN8ZJC6"/>
<dbReference type="PANTHER" id="PTHR11062">
    <property type="entry name" value="EXOSTOSIN HEPARAN SULFATE GLYCOSYLTRANSFERASE -RELATED"/>
    <property type="match status" value="1"/>
</dbReference>
<keyword evidence="5" id="KW-0333">Golgi apparatus</keyword>
<evidence type="ECO:0000256" key="1">
    <source>
        <dbReference type="ARBA" id="ARBA00004323"/>
    </source>
</evidence>
<comment type="similarity">
    <text evidence="2">Belongs to the glycosyltransferase 47 family.</text>
</comment>
<evidence type="ECO:0000256" key="4">
    <source>
        <dbReference type="ARBA" id="ARBA00022968"/>
    </source>
</evidence>
<keyword evidence="3" id="KW-0328">Glycosyltransferase</keyword>
<evidence type="ECO:0000313" key="9">
    <source>
        <dbReference type="Proteomes" id="UP001370490"/>
    </source>
</evidence>
<keyword evidence="9" id="KW-1185">Reference proteome</keyword>
<evidence type="ECO:0000256" key="3">
    <source>
        <dbReference type="ARBA" id="ARBA00022676"/>
    </source>
</evidence>
<evidence type="ECO:0000313" key="8">
    <source>
        <dbReference type="EMBL" id="KAK6936360.1"/>
    </source>
</evidence>
<comment type="subcellular location">
    <subcellularLocation>
        <location evidence="1">Golgi apparatus membrane</location>
        <topology evidence="1">Single-pass type II membrane protein</topology>
    </subcellularLocation>
</comment>
<evidence type="ECO:0000256" key="2">
    <source>
        <dbReference type="ARBA" id="ARBA00010271"/>
    </source>
</evidence>
<sequence>MESEKQLAPKAHLPTLPLNLNSLLSHLISLNRLPQTSAVRINLSNPRTTCLCLVIFSLQLLILFVSVSLLLSLYNRKQHFAVSVSDRCSLGRVYVYDLPEAFNEKLIENCDDIGPWNSLRDAVSNNGLGRPATGLEGVVPKHLVPAWHWTEQYSGELIFHNRVMNHPCRTLEPESASAFYVPFYARFAVEKHLWSNSSVADRDRVCEMMLRWVQDQPHWKRSNGWDHFIMIGRMTWDFRRMRDDGWGSRFLYMPAMKNVTRLLVERHPWDELDIGVPYPTGFHPRSDIDVLQWQDYVQSSTRKNLFCFVGGTRSKIKNDFRGVLFNHCKNESEVCKLVDCTGNWCTHGASKILETFLESDFCLQPRGDSHTRRSVFDCMLAGSIPVLFWERTAYDQYEWFLPAEPTSYSVYIDHRRVRNGTSIRGVLEKFSKEEIKKKREKVIEGIHKLVYAARSEGLETIKDAFDVALDGVLKRFKEHKDRVRVQR</sequence>
<dbReference type="GO" id="GO:0000139">
    <property type="term" value="C:Golgi membrane"/>
    <property type="evidence" value="ECO:0007669"/>
    <property type="project" value="UniProtKB-SubCell"/>
</dbReference>
<keyword evidence="6" id="KW-1133">Transmembrane helix</keyword>
<keyword evidence="6" id="KW-0812">Transmembrane</keyword>
<accession>A0AAN8ZJC6</accession>
<feature type="domain" description="Exostosin GT47" evidence="7">
    <location>
        <begin position="88"/>
        <end position="423"/>
    </location>
</feature>
<keyword evidence="4" id="KW-0735">Signal-anchor</keyword>
<organism evidence="8 9">
    <name type="scientific">Dillenia turbinata</name>
    <dbReference type="NCBI Taxonomy" id="194707"/>
    <lineage>
        <taxon>Eukaryota</taxon>
        <taxon>Viridiplantae</taxon>
        <taxon>Streptophyta</taxon>
        <taxon>Embryophyta</taxon>
        <taxon>Tracheophyta</taxon>
        <taxon>Spermatophyta</taxon>
        <taxon>Magnoliopsida</taxon>
        <taxon>eudicotyledons</taxon>
        <taxon>Gunneridae</taxon>
        <taxon>Pentapetalae</taxon>
        <taxon>Dilleniales</taxon>
        <taxon>Dilleniaceae</taxon>
        <taxon>Dillenia</taxon>
    </lineage>
</organism>
<dbReference type="EMBL" id="JBAMMX010000007">
    <property type="protein sequence ID" value="KAK6936360.1"/>
    <property type="molecule type" value="Genomic_DNA"/>
</dbReference>
<evidence type="ECO:0000256" key="6">
    <source>
        <dbReference type="SAM" id="Phobius"/>
    </source>
</evidence>
<dbReference type="Pfam" id="PF03016">
    <property type="entry name" value="Exostosin_GT47"/>
    <property type="match status" value="1"/>
</dbReference>
<protein>
    <submittedName>
        <fullName evidence="8">Exostosin, GT47 domain</fullName>
    </submittedName>
</protein>
<dbReference type="GO" id="GO:0009969">
    <property type="term" value="P:xyloglucan biosynthetic process"/>
    <property type="evidence" value="ECO:0007669"/>
    <property type="project" value="TreeGrafter"/>
</dbReference>
<gene>
    <name evidence="8" type="ORF">RJ641_033390</name>
</gene>